<evidence type="ECO:0000313" key="1">
    <source>
        <dbReference type="EMBL" id="RZG64695.1"/>
    </source>
</evidence>
<sequence length="230" mass="26741">MGNYYHYRLGILGERFAIPVREKQKIIQEMYDDPLIDPFKEMMQAITLDGQTEQETKWNNYSLHLTTFSKKYPKLKFVLGFSEVNDKYKNNENFILFHKGTNQYLERKQGTDDIVVGNIKTSAWYLFLSDAVILFKDKNDFLAQVIQQQCENNTIIIIPFKYYDSLDDAKTGLDRKTVVLNSEVIFDHLDTLFPEFESIGAALKVTFPSDQFALFLDAAETYIFESGLCI</sequence>
<accession>A0A4Q7ANM0</accession>
<comment type="caution">
    <text evidence="1">The sequence shown here is derived from an EMBL/GenBank/DDBJ whole genome shotgun (WGS) entry which is preliminary data.</text>
</comment>
<dbReference type="RefSeq" id="WP_130148022.1">
    <property type="nucleotide sequence ID" value="NZ_SGSU01000021.1"/>
</dbReference>
<dbReference type="AlphaFoldDB" id="A0A4Q7ANM0"/>
<dbReference type="EMBL" id="SGSU01000021">
    <property type="protein sequence ID" value="RZG64695.1"/>
    <property type="molecule type" value="Genomic_DNA"/>
</dbReference>
<reference evidence="1 2" key="1">
    <citation type="submission" date="2019-02" db="EMBL/GenBank/DDBJ databases">
        <title>The Batch Genome Submission of Acinetobacter spp. strains.</title>
        <authorList>
            <person name="Qin J."/>
            <person name="Hu Y."/>
            <person name="Ye H."/>
            <person name="Wei L."/>
            <person name="Feng Y."/>
            <person name="Zong Z."/>
        </authorList>
    </citation>
    <scope>NUCLEOTIDE SEQUENCE [LARGE SCALE GENOMIC DNA]</scope>
    <source>
        <strain evidence="1 2">WCHABo060081</strain>
    </source>
</reference>
<name>A0A4Q7ANM0_9GAMM</name>
<proteinExistence type="predicted"/>
<protein>
    <submittedName>
        <fullName evidence="1">Uncharacterized protein</fullName>
    </submittedName>
</protein>
<dbReference type="Proteomes" id="UP000293483">
    <property type="component" value="Unassembled WGS sequence"/>
</dbReference>
<gene>
    <name evidence="1" type="ORF">EXE25_16090</name>
</gene>
<organism evidence="1 2">
    <name type="scientific">Acinetobacter bouvetii</name>
    <dbReference type="NCBI Taxonomy" id="202951"/>
    <lineage>
        <taxon>Bacteria</taxon>
        <taxon>Pseudomonadati</taxon>
        <taxon>Pseudomonadota</taxon>
        <taxon>Gammaproteobacteria</taxon>
        <taxon>Moraxellales</taxon>
        <taxon>Moraxellaceae</taxon>
        <taxon>Acinetobacter</taxon>
    </lineage>
</organism>
<evidence type="ECO:0000313" key="2">
    <source>
        <dbReference type="Proteomes" id="UP000293483"/>
    </source>
</evidence>